<dbReference type="OrthoDB" id="509852at2"/>
<dbReference type="SFLD" id="SFLDG00358">
    <property type="entry name" value="Main_(cytGST)"/>
    <property type="match status" value="1"/>
</dbReference>
<dbReference type="GO" id="GO:0006559">
    <property type="term" value="P:L-phenylalanine catabolic process"/>
    <property type="evidence" value="ECO:0007669"/>
    <property type="project" value="TreeGrafter"/>
</dbReference>
<evidence type="ECO:0000259" key="1">
    <source>
        <dbReference type="PROSITE" id="PS50404"/>
    </source>
</evidence>
<dbReference type="Gene3D" id="3.40.30.10">
    <property type="entry name" value="Glutaredoxin"/>
    <property type="match status" value="1"/>
</dbReference>
<evidence type="ECO:0000259" key="2">
    <source>
        <dbReference type="PROSITE" id="PS50405"/>
    </source>
</evidence>
<evidence type="ECO:0000313" key="3">
    <source>
        <dbReference type="EMBL" id="VEP17788.1"/>
    </source>
</evidence>
<gene>
    <name evidence="3" type="primary">gst</name>
    <name evidence="3" type="ORF">H1P_6430004</name>
</gene>
<dbReference type="Proteomes" id="UP000320055">
    <property type="component" value="Unassembled WGS sequence"/>
</dbReference>
<dbReference type="PROSITE" id="PS50405">
    <property type="entry name" value="GST_CTER"/>
    <property type="match status" value="1"/>
</dbReference>
<dbReference type="Pfam" id="PF13410">
    <property type="entry name" value="GST_C_2"/>
    <property type="match status" value="1"/>
</dbReference>
<reference evidence="3 4" key="1">
    <citation type="submission" date="2019-01" db="EMBL/GenBank/DDBJ databases">
        <authorList>
            <person name="Brito A."/>
        </authorList>
    </citation>
    <scope>NUCLEOTIDE SEQUENCE [LARGE SCALE GENOMIC DNA]</scope>
    <source>
        <strain evidence="3">1</strain>
    </source>
</reference>
<dbReference type="CDD" id="cd00570">
    <property type="entry name" value="GST_N_family"/>
    <property type="match status" value="1"/>
</dbReference>
<dbReference type="InterPro" id="IPR010987">
    <property type="entry name" value="Glutathione-S-Trfase_C-like"/>
</dbReference>
<dbReference type="InterPro" id="IPR036249">
    <property type="entry name" value="Thioredoxin-like_sf"/>
</dbReference>
<dbReference type="EC" id="2.5.1.18" evidence="3"/>
<feature type="domain" description="GST N-terminal" evidence="1">
    <location>
        <begin position="3"/>
        <end position="87"/>
    </location>
</feature>
<dbReference type="InterPro" id="IPR036282">
    <property type="entry name" value="Glutathione-S-Trfase_C_sf"/>
</dbReference>
<name>A0A563W277_9CYAN</name>
<dbReference type="AlphaFoldDB" id="A0A563W277"/>
<keyword evidence="4" id="KW-1185">Reference proteome</keyword>
<dbReference type="GO" id="GO:0004364">
    <property type="term" value="F:glutathione transferase activity"/>
    <property type="evidence" value="ECO:0007669"/>
    <property type="project" value="UniProtKB-EC"/>
</dbReference>
<organism evidence="3 4">
    <name type="scientific">Hyella patelloides LEGE 07179</name>
    <dbReference type="NCBI Taxonomy" id="945734"/>
    <lineage>
        <taxon>Bacteria</taxon>
        <taxon>Bacillati</taxon>
        <taxon>Cyanobacteriota</taxon>
        <taxon>Cyanophyceae</taxon>
        <taxon>Pleurocapsales</taxon>
        <taxon>Hyellaceae</taxon>
        <taxon>Hyella</taxon>
    </lineage>
</organism>
<keyword evidence="3" id="KW-0808">Transferase</keyword>
<dbReference type="SFLD" id="SFLDS00019">
    <property type="entry name" value="Glutathione_Transferase_(cytos"/>
    <property type="match status" value="1"/>
</dbReference>
<dbReference type="GO" id="GO:0006749">
    <property type="term" value="P:glutathione metabolic process"/>
    <property type="evidence" value="ECO:0007669"/>
    <property type="project" value="TreeGrafter"/>
</dbReference>
<evidence type="ECO:0000313" key="4">
    <source>
        <dbReference type="Proteomes" id="UP000320055"/>
    </source>
</evidence>
<dbReference type="GO" id="GO:0016034">
    <property type="term" value="F:maleylacetoacetate isomerase activity"/>
    <property type="evidence" value="ECO:0007669"/>
    <property type="project" value="TreeGrafter"/>
</dbReference>
<accession>A0A563W277</accession>
<dbReference type="SUPFAM" id="SSF52833">
    <property type="entry name" value="Thioredoxin-like"/>
    <property type="match status" value="1"/>
</dbReference>
<dbReference type="CDD" id="cd00299">
    <property type="entry name" value="GST_C_family"/>
    <property type="match status" value="1"/>
</dbReference>
<dbReference type="EMBL" id="CAACVJ010000605">
    <property type="protein sequence ID" value="VEP17788.1"/>
    <property type="molecule type" value="Genomic_DNA"/>
</dbReference>
<dbReference type="RefSeq" id="WP_144876209.1">
    <property type="nucleotide sequence ID" value="NZ_LR214375.1"/>
</dbReference>
<dbReference type="InterPro" id="IPR040079">
    <property type="entry name" value="Glutathione_S-Trfase"/>
</dbReference>
<dbReference type="Gene3D" id="1.20.1050.10">
    <property type="match status" value="1"/>
</dbReference>
<protein>
    <submittedName>
        <fullName evidence="3">Putative glutathione-S-transferase</fullName>
        <ecNumber evidence="3">2.5.1.18</ecNumber>
    </submittedName>
</protein>
<dbReference type="PANTHER" id="PTHR42673:SF4">
    <property type="entry name" value="MALEYLACETOACETATE ISOMERASE"/>
    <property type="match status" value="1"/>
</dbReference>
<dbReference type="Pfam" id="PF13409">
    <property type="entry name" value="GST_N_2"/>
    <property type="match status" value="1"/>
</dbReference>
<dbReference type="PROSITE" id="PS50404">
    <property type="entry name" value="GST_NTER"/>
    <property type="match status" value="1"/>
</dbReference>
<dbReference type="PANTHER" id="PTHR42673">
    <property type="entry name" value="MALEYLACETOACETATE ISOMERASE"/>
    <property type="match status" value="1"/>
</dbReference>
<proteinExistence type="predicted"/>
<dbReference type="InterPro" id="IPR004045">
    <property type="entry name" value="Glutathione_S-Trfase_N"/>
</dbReference>
<sequence>MHQERTVYIVNGSIPSWRVLIALNEKDLSFVTKRLFVMRSPRETKTPEFLALNPRGQTPLLIEPDNTKINESLAILHYLELRYPESSLLPPQKNWQEYANAIAWIQEAETFACAYEPMENLFLKKPSEMSNPEKEEIKNALAAVIFDLNLWEKRAEKHTFIASDLFTLADCSFYPVLAYLMRRGLILDPFPKLREYELRVRQRFSAQASRPEGWLYDKTSKTNLFRLAETL</sequence>
<dbReference type="SUPFAM" id="SSF47616">
    <property type="entry name" value="GST C-terminal domain-like"/>
    <property type="match status" value="1"/>
</dbReference>
<feature type="domain" description="GST C-terminal" evidence="2">
    <location>
        <begin position="94"/>
        <end position="224"/>
    </location>
</feature>